<dbReference type="Proteomes" id="UP000218023">
    <property type="component" value="Unassembled WGS sequence"/>
</dbReference>
<evidence type="ECO:0000313" key="2">
    <source>
        <dbReference type="EMBL" id="PAU95983.1"/>
    </source>
</evidence>
<reference evidence="2 3" key="1">
    <citation type="submission" date="2017-09" db="EMBL/GenBank/DDBJ databases">
        <title>Paracoccus alkalisoli sp. nov., isolated from saline alkaline soil.</title>
        <authorList>
            <person name="Dong X."/>
            <person name="Zhang G."/>
        </authorList>
    </citation>
    <scope>NUCLEOTIDE SEQUENCE [LARGE SCALE GENOMIC DNA]</scope>
    <source>
        <strain evidence="2 3">WN007</strain>
    </source>
</reference>
<dbReference type="OrthoDB" id="7433551at2"/>
<feature type="chain" id="PRO_5013013932" description="SH3 domain-containing protein" evidence="1">
    <location>
        <begin position="29"/>
        <end position="120"/>
    </location>
</feature>
<accession>A0A2A2GGF9</accession>
<evidence type="ECO:0000313" key="3">
    <source>
        <dbReference type="Proteomes" id="UP000218023"/>
    </source>
</evidence>
<evidence type="ECO:0000256" key="1">
    <source>
        <dbReference type="SAM" id="SignalP"/>
    </source>
</evidence>
<keyword evidence="3" id="KW-1185">Reference proteome</keyword>
<dbReference type="RefSeq" id="WP_095641332.1">
    <property type="nucleotide sequence ID" value="NZ_NSJZ01000026.1"/>
</dbReference>
<evidence type="ECO:0008006" key="4">
    <source>
        <dbReference type="Google" id="ProtNLM"/>
    </source>
</evidence>
<dbReference type="AlphaFoldDB" id="A0A2A2GGF9"/>
<gene>
    <name evidence="2" type="ORF">CK240_16060</name>
</gene>
<protein>
    <recommendedName>
        <fullName evidence="4">SH3 domain-containing protein</fullName>
    </recommendedName>
</protein>
<keyword evidence="1" id="KW-0732">Signal</keyword>
<name>A0A2A2GGF9_9RHOB</name>
<comment type="caution">
    <text evidence="2">The sequence shown here is derived from an EMBL/GenBank/DDBJ whole genome shotgun (WGS) entry which is preliminary data.</text>
</comment>
<proteinExistence type="predicted"/>
<feature type="signal peptide" evidence="1">
    <location>
        <begin position="1"/>
        <end position="28"/>
    </location>
</feature>
<sequence>MFRLIALALTSTFLLLAFFGTSSEQAPAGHPIRVMGVMGTLGPKAEGAEPAVPGNRYVSRHHQPLKAAPDPAAHVLHILPYGARVELIGAGEGSFVLVRDPAVGEAGFIPADSLSDRFPG</sequence>
<dbReference type="EMBL" id="NSJZ01000026">
    <property type="protein sequence ID" value="PAU95983.1"/>
    <property type="molecule type" value="Genomic_DNA"/>
</dbReference>
<organism evidence="2 3">
    <name type="scientific">Paracoccus salipaludis</name>
    <dbReference type="NCBI Taxonomy" id="2032623"/>
    <lineage>
        <taxon>Bacteria</taxon>
        <taxon>Pseudomonadati</taxon>
        <taxon>Pseudomonadota</taxon>
        <taxon>Alphaproteobacteria</taxon>
        <taxon>Rhodobacterales</taxon>
        <taxon>Paracoccaceae</taxon>
        <taxon>Paracoccus</taxon>
    </lineage>
</organism>